<organism evidence="3">
    <name type="scientific">uncultured Caudovirales phage</name>
    <dbReference type="NCBI Taxonomy" id="2100421"/>
    <lineage>
        <taxon>Viruses</taxon>
        <taxon>Duplodnaviria</taxon>
        <taxon>Heunggongvirae</taxon>
        <taxon>Uroviricota</taxon>
        <taxon>Caudoviricetes</taxon>
        <taxon>Peduoviridae</taxon>
        <taxon>Maltschvirus</taxon>
        <taxon>Maltschvirus maltsch</taxon>
    </lineage>
</organism>
<evidence type="ECO:0000256" key="2">
    <source>
        <dbReference type="SAM" id="MobiDB-lite"/>
    </source>
</evidence>
<sequence>MNDIERLNDHMAHVLGRITHLEAQVASLAAQLAQLQAQLAQRTRTFPDGSQLIETRDSTTIVDGPEPYNRHG</sequence>
<keyword evidence="1" id="KW-0175">Coiled coil</keyword>
<protein>
    <submittedName>
        <fullName evidence="3">Uncharacterized protein</fullName>
    </submittedName>
</protein>
<dbReference type="EMBL" id="LR796363">
    <property type="protein sequence ID" value="CAB4138797.1"/>
    <property type="molecule type" value="Genomic_DNA"/>
</dbReference>
<feature type="region of interest" description="Disordered" evidence="2">
    <location>
        <begin position="48"/>
        <end position="72"/>
    </location>
</feature>
<feature type="coiled-coil region" evidence="1">
    <location>
        <begin position="18"/>
        <end position="45"/>
    </location>
</feature>
<name>A0A6J5M0G6_9CAUD</name>
<proteinExistence type="predicted"/>
<evidence type="ECO:0000256" key="1">
    <source>
        <dbReference type="SAM" id="Coils"/>
    </source>
</evidence>
<accession>A0A6J5M0G6</accession>
<evidence type="ECO:0000313" key="3">
    <source>
        <dbReference type="EMBL" id="CAB4138797.1"/>
    </source>
</evidence>
<reference evidence="3" key="1">
    <citation type="submission" date="2020-04" db="EMBL/GenBank/DDBJ databases">
        <authorList>
            <person name="Chiriac C."/>
            <person name="Salcher M."/>
            <person name="Ghai R."/>
            <person name="Kavagutti S V."/>
        </authorList>
    </citation>
    <scope>NUCLEOTIDE SEQUENCE</scope>
</reference>
<gene>
    <name evidence="3" type="ORF">UFOVP341_15</name>
</gene>